<protein>
    <recommendedName>
        <fullName evidence="6">ATP-dependent RNA helicase</fullName>
        <ecNumber evidence="6">3.6.4.13</ecNumber>
    </recommendedName>
</protein>
<comment type="function">
    <text evidence="6">RNA helicase.</text>
</comment>
<evidence type="ECO:0000256" key="2">
    <source>
        <dbReference type="ARBA" id="ARBA00022801"/>
    </source>
</evidence>
<comment type="catalytic activity">
    <reaction evidence="6">
        <text>ATP + H2O = ADP + phosphate + H(+)</text>
        <dbReference type="Rhea" id="RHEA:13065"/>
        <dbReference type="ChEBI" id="CHEBI:15377"/>
        <dbReference type="ChEBI" id="CHEBI:15378"/>
        <dbReference type="ChEBI" id="CHEBI:30616"/>
        <dbReference type="ChEBI" id="CHEBI:43474"/>
        <dbReference type="ChEBI" id="CHEBI:456216"/>
        <dbReference type="EC" id="3.6.4.13"/>
    </reaction>
</comment>
<dbReference type="Pfam" id="PF26138">
    <property type="entry name" value="DUF8040"/>
    <property type="match status" value="1"/>
</dbReference>
<dbReference type="AlphaFoldDB" id="A0A8T0S8M6"/>
<keyword evidence="11" id="KW-1185">Reference proteome</keyword>
<feature type="region of interest" description="Disordered" evidence="7">
    <location>
        <begin position="214"/>
        <end position="246"/>
    </location>
</feature>
<keyword evidence="1 6" id="KW-0547">Nucleotide-binding</keyword>
<dbReference type="InterPro" id="IPR000629">
    <property type="entry name" value="RNA-helicase_DEAD-box_CS"/>
</dbReference>
<evidence type="ECO:0000313" key="11">
    <source>
        <dbReference type="Proteomes" id="UP000823388"/>
    </source>
</evidence>
<gene>
    <name evidence="10" type="ORF">PVAP13_5KG078500</name>
</gene>
<dbReference type="Pfam" id="PF13959">
    <property type="entry name" value="CTE_SPB4"/>
    <property type="match status" value="1"/>
</dbReference>
<dbReference type="SMART" id="SM00490">
    <property type="entry name" value="HELICc"/>
    <property type="match status" value="1"/>
</dbReference>
<evidence type="ECO:0000256" key="4">
    <source>
        <dbReference type="ARBA" id="ARBA00022840"/>
    </source>
</evidence>
<dbReference type="PANTHER" id="PTHR24031">
    <property type="entry name" value="RNA HELICASE"/>
    <property type="match status" value="1"/>
</dbReference>
<feature type="domain" description="Helicase ATP-binding" evidence="8">
    <location>
        <begin position="285"/>
        <end position="463"/>
    </location>
</feature>
<dbReference type="GO" id="GO:0003723">
    <property type="term" value="F:RNA binding"/>
    <property type="evidence" value="ECO:0007669"/>
    <property type="project" value="UniProtKB-UniRule"/>
</dbReference>
<dbReference type="SMART" id="SM00487">
    <property type="entry name" value="DEXDc"/>
    <property type="match status" value="1"/>
</dbReference>
<dbReference type="InterPro" id="IPR058353">
    <property type="entry name" value="DUF8040"/>
</dbReference>
<dbReference type="GO" id="GO:0003724">
    <property type="term" value="F:RNA helicase activity"/>
    <property type="evidence" value="ECO:0007669"/>
    <property type="project" value="UniProtKB-EC"/>
</dbReference>
<dbReference type="EC" id="3.6.4.13" evidence="6"/>
<dbReference type="Pfam" id="PF00271">
    <property type="entry name" value="Helicase_C"/>
    <property type="match status" value="1"/>
</dbReference>
<evidence type="ECO:0000256" key="1">
    <source>
        <dbReference type="ARBA" id="ARBA00022741"/>
    </source>
</evidence>
<dbReference type="PROSITE" id="PS00039">
    <property type="entry name" value="DEAD_ATP_HELICASE"/>
    <property type="match status" value="1"/>
</dbReference>
<dbReference type="SMART" id="SM01178">
    <property type="entry name" value="DUF4217"/>
    <property type="match status" value="1"/>
</dbReference>
<dbReference type="InterPro" id="IPR027417">
    <property type="entry name" value="P-loop_NTPase"/>
</dbReference>
<evidence type="ECO:0000256" key="6">
    <source>
        <dbReference type="RuleBase" id="RU365068"/>
    </source>
</evidence>
<dbReference type="Gene3D" id="3.40.50.300">
    <property type="entry name" value="P-loop containing nucleotide triphosphate hydrolases"/>
    <property type="match status" value="2"/>
</dbReference>
<comment type="caution">
    <text evidence="10">The sequence shown here is derived from an EMBL/GenBank/DDBJ whole genome shotgun (WGS) entry which is preliminary data.</text>
</comment>
<dbReference type="CDD" id="cd17960">
    <property type="entry name" value="DEADc_DDX55"/>
    <property type="match status" value="1"/>
</dbReference>
<evidence type="ECO:0000256" key="7">
    <source>
        <dbReference type="SAM" id="MobiDB-lite"/>
    </source>
</evidence>
<dbReference type="Proteomes" id="UP000823388">
    <property type="component" value="Chromosome 5K"/>
</dbReference>
<dbReference type="Pfam" id="PF00270">
    <property type="entry name" value="DEAD"/>
    <property type="match status" value="1"/>
</dbReference>
<comment type="domain">
    <text evidence="6">The Q motif is unique to and characteristic of the DEAD box family of RNA helicases and controls ATP binding and hydrolysis.</text>
</comment>
<feature type="compositionally biased region" description="Basic residues" evidence="7">
    <location>
        <begin position="851"/>
        <end position="863"/>
    </location>
</feature>
<sequence length="877" mass="98790">MDKRTKVFICAAASYWFLSVMAIIGRSRKRKRVARREGITYAPMFERDRKRIDYLNDKIWRNDTTCVDMLRMNKARFFRFCQLFRDHALLEDTVHMCVEQQVAMFLHTVGHNVRNRVIATNFGRSGETVSHYFNKVLHAIGELREDYIRPPSLDTPTKIEGDTRWYPYFKIGARAVACRSTVHLCSRLAGIQRAPLISYGLMLVVSACQINPRKRLNPTSRGPNPKHSASQSPMATSSPPPPAAAHGALTEQKFLEMSPALSAEVVEALHRGGFRRCTPVQAATIPHLLSHKDVAVDAATGSGKTLSFIVPVVEILRRRSSPPKSHEVLAVIVSPTRELSSQIYNVAQPFFATLKGVSSMVLVGGLDIKAELKRVDEQGANILVGTPGKLCDVMQREDTLDFKNLEILILDEADRLLDMGFQKQINFILSKLPKLRRTGLFSATQTKAVAELSKAGLRNPMRVEVKTEAKATSKGPGQQELGPSKTPLGLRLEYMICEASKKSSQLVDFLVQNNGKKIMVYFATCACVDYWAVVLPLLNSLKGSPIIAYHGKMKQGPREKALASFSALSSGILVCTDVAARGLDIPSVDLIVQYDPPQDPNVFIHRAGRTARYDQEGDAIVFLLPKEDTYVEFLKLRGVPLTERECPSNTEDVVPQIRSAALEDRNVMEKGLRAFVSFVRAYKEHHCSYIFRWKDLEIGKLAMEYGLLQIPSMPEVKHHSLSLEGFIPVDDVDVTQIKYKDKAREKQRKKALKRKAEEEAQTPKPEKKRAREKPEKPKRKKTGKQRQSIQTKEDLDELAHEYRLLKKLKRGDIDEDEYEKLTGFGDSDGEASYGDASDLDERKERGNKAQKNLKQRGKGRGGSRRFEGKSKMRSKRR</sequence>
<name>A0A8T0S8M6_PANVG</name>
<keyword evidence="3 6" id="KW-0347">Helicase</keyword>
<feature type="region of interest" description="Disordered" evidence="7">
    <location>
        <begin position="743"/>
        <end position="796"/>
    </location>
</feature>
<keyword evidence="5 6" id="KW-0694">RNA-binding</keyword>
<comment type="similarity">
    <text evidence="6">Belongs to the DEAD box helicase family.</text>
</comment>
<dbReference type="PROSITE" id="PS51194">
    <property type="entry name" value="HELICASE_CTER"/>
    <property type="match status" value="1"/>
</dbReference>
<evidence type="ECO:0000259" key="8">
    <source>
        <dbReference type="PROSITE" id="PS51192"/>
    </source>
</evidence>
<dbReference type="CDD" id="cd18787">
    <property type="entry name" value="SF2_C_DEAD"/>
    <property type="match status" value="1"/>
</dbReference>
<proteinExistence type="inferred from homology"/>
<dbReference type="InterPro" id="IPR025313">
    <property type="entry name" value="SPB4-like_CTE"/>
</dbReference>
<dbReference type="GO" id="GO:0016787">
    <property type="term" value="F:hydrolase activity"/>
    <property type="evidence" value="ECO:0007669"/>
    <property type="project" value="UniProtKB-KW"/>
</dbReference>
<evidence type="ECO:0000256" key="5">
    <source>
        <dbReference type="ARBA" id="ARBA00022884"/>
    </source>
</evidence>
<feature type="domain" description="Helicase C-terminal" evidence="9">
    <location>
        <begin position="505"/>
        <end position="661"/>
    </location>
</feature>
<dbReference type="GO" id="GO:0005524">
    <property type="term" value="F:ATP binding"/>
    <property type="evidence" value="ECO:0007669"/>
    <property type="project" value="UniProtKB-UniRule"/>
</dbReference>
<feature type="compositionally biased region" description="Low complexity" evidence="7">
    <location>
        <begin position="228"/>
        <end position="237"/>
    </location>
</feature>
<keyword evidence="2 6" id="KW-0378">Hydrolase</keyword>
<keyword evidence="4 6" id="KW-0067">ATP-binding</keyword>
<evidence type="ECO:0000256" key="3">
    <source>
        <dbReference type="ARBA" id="ARBA00022806"/>
    </source>
</evidence>
<dbReference type="PROSITE" id="PS51192">
    <property type="entry name" value="HELICASE_ATP_BIND_1"/>
    <property type="match status" value="1"/>
</dbReference>
<reference evidence="10" key="1">
    <citation type="submission" date="2020-05" db="EMBL/GenBank/DDBJ databases">
        <title>WGS assembly of Panicum virgatum.</title>
        <authorList>
            <person name="Lovell J.T."/>
            <person name="Jenkins J."/>
            <person name="Shu S."/>
            <person name="Juenger T.E."/>
            <person name="Schmutz J."/>
        </authorList>
    </citation>
    <scope>NUCLEOTIDE SEQUENCE</scope>
    <source>
        <strain evidence="10">AP13</strain>
    </source>
</reference>
<dbReference type="EMBL" id="CM029045">
    <property type="protein sequence ID" value="KAG2595492.1"/>
    <property type="molecule type" value="Genomic_DNA"/>
</dbReference>
<dbReference type="InterPro" id="IPR001650">
    <property type="entry name" value="Helicase_C-like"/>
</dbReference>
<feature type="region of interest" description="Disordered" evidence="7">
    <location>
        <begin position="816"/>
        <end position="877"/>
    </location>
</feature>
<evidence type="ECO:0000313" key="10">
    <source>
        <dbReference type="EMBL" id="KAG2595492.1"/>
    </source>
</evidence>
<evidence type="ECO:0000259" key="9">
    <source>
        <dbReference type="PROSITE" id="PS51194"/>
    </source>
</evidence>
<dbReference type="InterPro" id="IPR011545">
    <property type="entry name" value="DEAD/DEAH_box_helicase_dom"/>
</dbReference>
<feature type="compositionally biased region" description="Basic residues" evidence="7">
    <location>
        <begin position="766"/>
        <end position="784"/>
    </location>
</feature>
<dbReference type="InterPro" id="IPR014001">
    <property type="entry name" value="Helicase_ATP-bd"/>
</dbReference>
<accession>A0A8T0S8M6</accession>
<dbReference type="SUPFAM" id="SSF52540">
    <property type="entry name" value="P-loop containing nucleoside triphosphate hydrolases"/>
    <property type="match status" value="1"/>
</dbReference>
<organism evidence="10 11">
    <name type="scientific">Panicum virgatum</name>
    <name type="common">Blackwell switchgrass</name>
    <dbReference type="NCBI Taxonomy" id="38727"/>
    <lineage>
        <taxon>Eukaryota</taxon>
        <taxon>Viridiplantae</taxon>
        <taxon>Streptophyta</taxon>
        <taxon>Embryophyta</taxon>
        <taxon>Tracheophyta</taxon>
        <taxon>Spermatophyta</taxon>
        <taxon>Magnoliopsida</taxon>
        <taxon>Liliopsida</taxon>
        <taxon>Poales</taxon>
        <taxon>Poaceae</taxon>
        <taxon>PACMAD clade</taxon>
        <taxon>Panicoideae</taxon>
        <taxon>Panicodae</taxon>
        <taxon>Paniceae</taxon>
        <taxon>Panicinae</taxon>
        <taxon>Panicum</taxon>
        <taxon>Panicum sect. Hiantes</taxon>
    </lineage>
</organism>